<protein>
    <recommendedName>
        <fullName evidence="3">DUF3887 domain-containing protein</fullName>
    </recommendedName>
</protein>
<comment type="caution">
    <text evidence="1">The sequence shown here is derived from an EMBL/GenBank/DDBJ whole genome shotgun (WGS) entry which is preliminary data.</text>
</comment>
<dbReference type="Proteomes" id="UP000251692">
    <property type="component" value="Unassembled WGS sequence"/>
</dbReference>
<evidence type="ECO:0000313" key="1">
    <source>
        <dbReference type="EMBL" id="RAU82179.1"/>
    </source>
</evidence>
<keyword evidence="2" id="KW-1185">Reference proteome</keyword>
<reference evidence="1 2" key="2">
    <citation type="submission" date="2018-07" db="EMBL/GenBank/DDBJ databases">
        <title>Pontibacter sp. 2b14 genomic sequence and assembly.</title>
        <authorList>
            <person name="Du Z.-J."/>
        </authorList>
    </citation>
    <scope>NUCLEOTIDE SEQUENCE [LARGE SCALE GENOMIC DNA]</scope>
    <source>
        <strain evidence="1 2">2b14</strain>
    </source>
</reference>
<evidence type="ECO:0000313" key="2">
    <source>
        <dbReference type="Proteomes" id="UP000251692"/>
    </source>
</evidence>
<name>A0A364RD34_9BACT</name>
<proteinExistence type="predicted"/>
<evidence type="ECO:0008006" key="3">
    <source>
        <dbReference type="Google" id="ProtNLM"/>
    </source>
</evidence>
<reference evidence="1 2" key="1">
    <citation type="submission" date="2018-06" db="EMBL/GenBank/DDBJ databases">
        <authorList>
            <person name="Liu Z.-W."/>
        </authorList>
    </citation>
    <scope>NUCLEOTIDE SEQUENCE [LARGE SCALE GENOMIC DNA]</scope>
    <source>
        <strain evidence="1 2">2b14</strain>
    </source>
</reference>
<sequence>MAVLLHGALQGSDFSLLQPYIPTKQVYDKLMQLGNAPVRESLLLYLPDQIQNDFQKDFSQLLKDGALLEMNWAEAKIKRITADTALVKNTTIIPVKLEIAAYGLPPVPITFNVIRLDGKYYYLGPLQIPNKDLNTPQQKF</sequence>
<accession>A0A364RD34</accession>
<organism evidence="1 2">
    <name type="scientific">Pontibacter arcticus</name>
    <dbReference type="NCBI Taxonomy" id="2080288"/>
    <lineage>
        <taxon>Bacteria</taxon>
        <taxon>Pseudomonadati</taxon>
        <taxon>Bacteroidota</taxon>
        <taxon>Cytophagia</taxon>
        <taxon>Cytophagales</taxon>
        <taxon>Hymenobacteraceae</taxon>
        <taxon>Pontibacter</taxon>
    </lineage>
</organism>
<dbReference type="EMBL" id="QMDV01000003">
    <property type="protein sequence ID" value="RAU82179.1"/>
    <property type="molecule type" value="Genomic_DNA"/>
</dbReference>
<gene>
    <name evidence="1" type="ORF">DP923_10270</name>
</gene>
<dbReference type="AlphaFoldDB" id="A0A364RD34"/>